<dbReference type="OrthoDB" id="9148135at2"/>
<dbReference type="Pfam" id="PF06224">
    <property type="entry name" value="AlkZ-like"/>
    <property type="match status" value="1"/>
</dbReference>
<dbReference type="EMBL" id="SOEY01000006">
    <property type="protein sequence ID" value="TFB76379.1"/>
    <property type="molecule type" value="Genomic_DNA"/>
</dbReference>
<dbReference type="InterPro" id="IPR009351">
    <property type="entry name" value="AlkZ-like"/>
</dbReference>
<dbReference type="PANTHER" id="PTHR38479:SF2">
    <property type="entry name" value="WINGED HELIX DNA-BINDING DOMAIN-CONTAINING PROTEIN"/>
    <property type="match status" value="1"/>
</dbReference>
<dbReference type="PANTHER" id="PTHR38479">
    <property type="entry name" value="LMO0824 PROTEIN"/>
    <property type="match status" value="1"/>
</dbReference>
<comment type="caution">
    <text evidence="1">The sequence shown here is derived from an EMBL/GenBank/DDBJ whole genome shotgun (WGS) entry which is preliminary data.</text>
</comment>
<reference evidence="1 2" key="1">
    <citation type="submission" date="2019-03" db="EMBL/GenBank/DDBJ databases">
        <title>Genomics of glacier-inhabiting Cryobacterium strains.</title>
        <authorList>
            <person name="Liu Q."/>
            <person name="Xin Y.-H."/>
        </authorList>
    </citation>
    <scope>NUCLEOTIDE SEQUENCE [LARGE SCALE GENOMIC DNA]</scope>
    <source>
        <strain evidence="1 2">HLT2-23</strain>
    </source>
</reference>
<evidence type="ECO:0008006" key="3">
    <source>
        <dbReference type="Google" id="ProtNLM"/>
    </source>
</evidence>
<evidence type="ECO:0000313" key="1">
    <source>
        <dbReference type="EMBL" id="TFB76379.1"/>
    </source>
</evidence>
<keyword evidence="2" id="KW-1185">Reference proteome</keyword>
<dbReference type="Proteomes" id="UP000298173">
    <property type="component" value="Unassembled WGS sequence"/>
</dbReference>
<evidence type="ECO:0000313" key="2">
    <source>
        <dbReference type="Proteomes" id="UP000298173"/>
    </source>
</evidence>
<gene>
    <name evidence="1" type="ORF">E3O06_03175</name>
</gene>
<accession>A0A4R8V2A3</accession>
<dbReference type="AlphaFoldDB" id="A0A4R8V2A3"/>
<sequence>MHDHAAGGRPLDRRPAADATVVPTSLRQHTPVLALPGFDEYLLGYRDRSHVISTADLVRVVPGRNGIFLPLVVTNGRIVGTWRKKIAISGVTADATLFEEAREAATRTRAEKTAREFDRAAQDYAGFLGVPYRLSAKRTLPASV</sequence>
<name>A0A4R8V2A3_9MICO</name>
<proteinExistence type="predicted"/>
<organism evidence="1 2">
    <name type="scientific">Cryobacterium glaciale</name>
    <dbReference type="NCBI Taxonomy" id="1259145"/>
    <lineage>
        <taxon>Bacteria</taxon>
        <taxon>Bacillati</taxon>
        <taxon>Actinomycetota</taxon>
        <taxon>Actinomycetes</taxon>
        <taxon>Micrococcales</taxon>
        <taxon>Microbacteriaceae</taxon>
        <taxon>Cryobacterium</taxon>
    </lineage>
</organism>
<protein>
    <recommendedName>
        <fullName evidence="3">Winged helix DNA-binding domain-containing protein</fullName>
    </recommendedName>
</protein>